<evidence type="ECO:0000256" key="6">
    <source>
        <dbReference type="PIRSR" id="PIRSR600246-2"/>
    </source>
</evidence>
<comment type="caution">
    <text evidence="8">The sequence shown here is derived from an EMBL/GenBank/DDBJ whole genome shotgun (WGS) entry which is preliminary data.</text>
</comment>
<evidence type="ECO:0000256" key="1">
    <source>
        <dbReference type="ARBA" id="ARBA00022670"/>
    </source>
</evidence>
<feature type="site" description="Cleavage; by autolysis" evidence="7">
    <location>
        <begin position="178"/>
        <end position="179"/>
    </location>
</feature>
<evidence type="ECO:0000256" key="2">
    <source>
        <dbReference type="ARBA" id="ARBA00022801"/>
    </source>
</evidence>
<proteinExistence type="predicted"/>
<evidence type="ECO:0000313" key="8">
    <source>
        <dbReference type="EMBL" id="MBR7782536.1"/>
    </source>
</evidence>
<dbReference type="GO" id="GO:0016811">
    <property type="term" value="F:hydrolase activity, acting on carbon-nitrogen (but not peptide) bonds, in linear amides"/>
    <property type="evidence" value="ECO:0007669"/>
    <property type="project" value="UniProtKB-ARBA"/>
</dbReference>
<evidence type="ECO:0000313" key="9">
    <source>
        <dbReference type="Proteomes" id="UP000680067"/>
    </source>
</evidence>
<accession>A0A941DR47</accession>
<dbReference type="PANTHER" id="PTHR10188">
    <property type="entry name" value="L-ASPARAGINASE"/>
    <property type="match status" value="1"/>
</dbReference>
<dbReference type="RefSeq" id="WP_212687842.1">
    <property type="nucleotide sequence ID" value="NZ_JAGSPN010000006.1"/>
</dbReference>
<feature type="binding site" evidence="6">
    <location>
        <begin position="230"/>
        <end position="233"/>
    </location>
    <ligand>
        <name>substrate</name>
    </ligand>
</feature>
<feature type="active site" description="Nucleophile" evidence="5">
    <location>
        <position position="179"/>
    </location>
</feature>
<evidence type="ECO:0000256" key="4">
    <source>
        <dbReference type="ARBA" id="ARBA00069124"/>
    </source>
</evidence>
<keyword evidence="2" id="KW-0378">Hydrolase</keyword>
<gene>
    <name evidence="8" type="ORF">KDM89_10295</name>
</gene>
<dbReference type="SUPFAM" id="SSF56235">
    <property type="entry name" value="N-terminal nucleophile aminohydrolases (Ntn hydrolases)"/>
    <property type="match status" value="1"/>
</dbReference>
<evidence type="ECO:0000256" key="5">
    <source>
        <dbReference type="PIRSR" id="PIRSR600246-1"/>
    </source>
</evidence>
<dbReference type="InterPro" id="IPR000246">
    <property type="entry name" value="Peptidase_T2"/>
</dbReference>
<sequence length="314" mass="32642">MITPVCVIHGGAGTILRTKISAAQEAAYLSALTQILRAAQKCLLQGGSALDTVELAVSLLEDCELFNAGKGSVYTAAGTHEMDAAVMDGSQLAAGAVAGVSTLRNPVKAARLVMEKSPHVLLAGSGAEAFASKHGAETAAPDYFHTDFRYQQWLQARQQNRVMLDHQARPIDEDRKMGTVGAVALDQHGNLAAATSTGGMTNKLAGRIGDTPIPGAGCYADNRTAALSATGTGEAFIRSVALHDISARMRYLNETLTVAASQVVMHSLPAVQGSGGIIGVSATGEICLSFNSEGMYRGLVRGASAPEVAIYRDN</sequence>
<keyword evidence="1" id="KW-0645">Protease</keyword>
<reference evidence="8" key="1">
    <citation type="submission" date="2021-04" db="EMBL/GenBank/DDBJ databases">
        <title>novel species isolated from subtropical streams in China.</title>
        <authorList>
            <person name="Lu H."/>
        </authorList>
    </citation>
    <scope>NUCLEOTIDE SEQUENCE</scope>
    <source>
        <strain evidence="8">LFS511W</strain>
    </source>
</reference>
<dbReference type="CDD" id="cd04701">
    <property type="entry name" value="Asparaginase_2"/>
    <property type="match status" value="1"/>
</dbReference>
<evidence type="ECO:0000256" key="7">
    <source>
        <dbReference type="PIRSR" id="PIRSR600246-3"/>
    </source>
</evidence>
<dbReference type="GO" id="GO:0008233">
    <property type="term" value="F:peptidase activity"/>
    <property type="evidence" value="ECO:0007669"/>
    <property type="project" value="UniProtKB-KW"/>
</dbReference>
<dbReference type="AlphaFoldDB" id="A0A941DR47"/>
<name>A0A941DR47_9BURK</name>
<dbReference type="FunFam" id="3.60.20.30:FF:000001">
    <property type="entry name" value="Isoaspartyl peptidase/L-asparaginase"/>
    <property type="match status" value="1"/>
</dbReference>
<dbReference type="Pfam" id="PF01112">
    <property type="entry name" value="Asparaginase_2"/>
    <property type="match status" value="1"/>
</dbReference>
<dbReference type="GO" id="GO:0006508">
    <property type="term" value="P:proteolysis"/>
    <property type="evidence" value="ECO:0007669"/>
    <property type="project" value="UniProtKB-KW"/>
</dbReference>
<feature type="binding site" evidence="6">
    <location>
        <begin position="207"/>
        <end position="210"/>
    </location>
    <ligand>
        <name>substrate</name>
    </ligand>
</feature>
<dbReference type="PANTHER" id="PTHR10188:SF6">
    <property type="entry name" value="N(4)-(BETA-N-ACETYLGLUCOSAMINYL)-L-ASPARAGINASE"/>
    <property type="match status" value="1"/>
</dbReference>
<dbReference type="InterPro" id="IPR029055">
    <property type="entry name" value="Ntn_hydrolases_N"/>
</dbReference>
<evidence type="ECO:0000256" key="3">
    <source>
        <dbReference type="ARBA" id="ARBA00022813"/>
    </source>
</evidence>
<dbReference type="Proteomes" id="UP000680067">
    <property type="component" value="Unassembled WGS sequence"/>
</dbReference>
<dbReference type="EMBL" id="JAGSPN010000006">
    <property type="protein sequence ID" value="MBR7782536.1"/>
    <property type="molecule type" value="Genomic_DNA"/>
</dbReference>
<dbReference type="Gene3D" id="3.60.20.30">
    <property type="entry name" value="(Glycosyl)asparaginase"/>
    <property type="match status" value="1"/>
</dbReference>
<keyword evidence="9" id="KW-1185">Reference proteome</keyword>
<organism evidence="8 9">
    <name type="scientific">Undibacterium luofuense</name>
    <dbReference type="NCBI Taxonomy" id="2828733"/>
    <lineage>
        <taxon>Bacteria</taxon>
        <taxon>Pseudomonadati</taxon>
        <taxon>Pseudomonadota</taxon>
        <taxon>Betaproteobacteria</taxon>
        <taxon>Burkholderiales</taxon>
        <taxon>Oxalobacteraceae</taxon>
        <taxon>Undibacterium</taxon>
    </lineage>
</organism>
<protein>
    <recommendedName>
        <fullName evidence="4">Isoaspartyl peptidase</fullName>
    </recommendedName>
</protein>
<keyword evidence="3" id="KW-0068">Autocatalytic cleavage</keyword>